<organism evidence="1 2">
    <name type="scientific">Paraburkholderia tagetis</name>
    <dbReference type="NCBI Taxonomy" id="2913261"/>
    <lineage>
        <taxon>Bacteria</taxon>
        <taxon>Pseudomonadati</taxon>
        <taxon>Pseudomonadota</taxon>
        <taxon>Betaproteobacteria</taxon>
        <taxon>Burkholderiales</taxon>
        <taxon>Burkholderiaceae</taxon>
        <taxon>Paraburkholderia</taxon>
    </lineage>
</organism>
<sequence length="128" mass="14468">MSESLILYHGTSHARADTIEATGFNFIKRQHRALSFGDGVYFYRDLDKAREFAEGDHESNACVLEVEVNVPGNRLRVFNGSEILNDPSFFNQTAARENALVLDLTRDNGIYVVRPEGLSLISVRQRHI</sequence>
<dbReference type="Gene3D" id="3.90.228.10">
    <property type="match status" value="1"/>
</dbReference>
<keyword evidence="2" id="KW-1185">Reference proteome</keyword>
<evidence type="ECO:0000313" key="1">
    <source>
        <dbReference type="EMBL" id="MCG5076632.1"/>
    </source>
</evidence>
<dbReference type="SUPFAM" id="SSF56399">
    <property type="entry name" value="ADP-ribosylation"/>
    <property type="match status" value="1"/>
</dbReference>
<accession>A0A9X1RV33</accession>
<protein>
    <recommendedName>
        <fullName evidence="3">PARP catalytic domain-containing protein</fullName>
    </recommendedName>
</protein>
<reference evidence="1" key="1">
    <citation type="submission" date="2022-01" db="EMBL/GenBank/DDBJ databases">
        <title>Genome sequence and assembly of Parabukholderia sp. RG36.</title>
        <authorList>
            <person name="Chhetri G."/>
        </authorList>
    </citation>
    <scope>NUCLEOTIDE SEQUENCE</scope>
    <source>
        <strain evidence="1">RG36</strain>
    </source>
</reference>
<evidence type="ECO:0000313" key="2">
    <source>
        <dbReference type="Proteomes" id="UP001139308"/>
    </source>
</evidence>
<dbReference type="RefSeq" id="WP_238466549.1">
    <property type="nucleotide sequence ID" value="NZ_JAKLJA010000026.1"/>
</dbReference>
<proteinExistence type="predicted"/>
<evidence type="ECO:0008006" key="3">
    <source>
        <dbReference type="Google" id="ProtNLM"/>
    </source>
</evidence>
<gene>
    <name evidence="1" type="ORF">L5014_25280</name>
</gene>
<dbReference type="Proteomes" id="UP001139308">
    <property type="component" value="Unassembled WGS sequence"/>
</dbReference>
<name>A0A9X1RV33_9BURK</name>
<comment type="caution">
    <text evidence="1">The sequence shown here is derived from an EMBL/GenBank/DDBJ whole genome shotgun (WGS) entry which is preliminary data.</text>
</comment>
<dbReference type="AlphaFoldDB" id="A0A9X1RV33"/>
<dbReference type="EMBL" id="JAKLJA010000026">
    <property type="protein sequence ID" value="MCG5076632.1"/>
    <property type="molecule type" value="Genomic_DNA"/>
</dbReference>